<dbReference type="EMBL" id="JAWWNJ010000026">
    <property type="protein sequence ID" value="KAK7030086.1"/>
    <property type="molecule type" value="Genomic_DNA"/>
</dbReference>
<comment type="caution">
    <text evidence="2">The sequence shown here is derived from an EMBL/GenBank/DDBJ whole genome shotgun (WGS) entry which is preliminary data.</text>
</comment>
<feature type="region of interest" description="Disordered" evidence="1">
    <location>
        <begin position="187"/>
        <end position="240"/>
    </location>
</feature>
<evidence type="ECO:0000256" key="1">
    <source>
        <dbReference type="SAM" id="MobiDB-lite"/>
    </source>
</evidence>
<feature type="compositionally biased region" description="Basic residues" evidence="1">
    <location>
        <begin position="197"/>
        <end position="207"/>
    </location>
</feature>
<organism evidence="2 3">
    <name type="scientific">Favolaschia claudopus</name>
    <dbReference type="NCBI Taxonomy" id="2862362"/>
    <lineage>
        <taxon>Eukaryota</taxon>
        <taxon>Fungi</taxon>
        <taxon>Dikarya</taxon>
        <taxon>Basidiomycota</taxon>
        <taxon>Agaricomycotina</taxon>
        <taxon>Agaricomycetes</taxon>
        <taxon>Agaricomycetidae</taxon>
        <taxon>Agaricales</taxon>
        <taxon>Marasmiineae</taxon>
        <taxon>Mycenaceae</taxon>
        <taxon>Favolaschia</taxon>
    </lineage>
</organism>
<dbReference type="AlphaFoldDB" id="A0AAW0BTG5"/>
<reference evidence="2 3" key="1">
    <citation type="journal article" date="2024" name="J Genomics">
        <title>Draft genome sequencing and assembly of Favolaschia claudopus CIRM-BRFM 2984 isolated from oak limbs.</title>
        <authorList>
            <person name="Navarro D."/>
            <person name="Drula E."/>
            <person name="Chaduli D."/>
            <person name="Cazenave R."/>
            <person name="Ahrendt S."/>
            <person name="Wang J."/>
            <person name="Lipzen A."/>
            <person name="Daum C."/>
            <person name="Barry K."/>
            <person name="Grigoriev I.V."/>
            <person name="Favel A."/>
            <person name="Rosso M.N."/>
            <person name="Martin F."/>
        </authorList>
    </citation>
    <scope>NUCLEOTIDE SEQUENCE [LARGE SCALE GENOMIC DNA]</scope>
    <source>
        <strain evidence="2 3">CIRM-BRFM 2984</strain>
    </source>
</reference>
<feature type="region of interest" description="Disordered" evidence="1">
    <location>
        <begin position="531"/>
        <end position="569"/>
    </location>
</feature>
<keyword evidence="3" id="KW-1185">Reference proteome</keyword>
<feature type="compositionally biased region" description="Polar residues" evidence="1">
    <location>
        <begin position="213"/>
        <end position="237"/>
    </location>
</feature>
<evidence type="ECO:0000313" key="3">
    <source>
        <dbReference type="Proteomes" id="UP001362999"/>
    </source>
</evidence>
<accession>A0AAW0BTG5</accession>
<sequence length="591" mass="64743">MFSSVLQSVCAFAAEGIDFGCVQSQIKTCTNFHRGSRFDIRTNPPRRDLECHNRFGVETAGRAKCRESGFVGEEQDSSRILDSTSFRKIIIAVSSNCEAASLGGCPQKCDEIKSASACYAEFGRSESIGAEIETPDLPFENVDRIVQSKSGANYNLLSAPSPLVLRWHPRTYNNDIRRMSVCDGERGFQNTGVSSKPSRHSLQRRSKLPSVTPRHSLSSLGQASRRFSQRRYNSSHKSAAIVSREDHKMLKPWIRSHSIQLRHRQDGNTAPEGWIGTSASYGKLHAKSGAYASSDDDEIPGANRRYSSTWTIWLTAICIGGFCTNVEAVAGPDAHIVTFSSPQCTKSVQRMPVPLSAFPSYGNYVFQLRIGKLIARFLQRSSLGLPPQLPHHTLAGDESIFAALLKPITFRSWRVLQHTKDGKIGTENETTVQVTSRQLAMLQGSRFPEDNTASAAEFVTQKGNEGGTESKAIDPQWAEADGSTTLLDEEADEDHLATIRTPPSGGIPHRHVDTFEPPGHVADLSVKAIDQSNAPSVGDPRPTAQSEPEARYPPGTGFTTAPPVPAEGSRSFFTRVASRATEFVKDMDFRA</sequence>
<name>A0AAW0BTG5_9AGAR</name>
<dbReference type="Proteomes" id="UP001362999">
    <property type="component" value="Unassembled WGS sequence"/>
</dbReference>
<protein>
    <submittedName>
        <fullName evidence="2">Uncharacterized protein</fullName>
    </submittedName>
</protein>
<evidence type="ECO:0000313" key="2">
    <source>
        <dbReference type="EMBL" id="KAK7030086.1"/>
    </source>
</evidence>
<gene>
    <name evidence="2" type="ORF">R3P38DRAFT_3514134</name>
</gene>
<proteinExistence type="predicted"/>